<dbReference type="Pfam" id="PF00296">
    <property type="entry name" value="Bac_luciferase"/>
    <property type="match status" value="1"/>
</dbReference>
<evidence type="ECO:0000256" key="1">
    <source>
        <dbReference type="ARBA" id="ARBA00023002"/>
    </source>
</evidence>
<keyword evidence="2" id="KW-0503">Monooxygenase</keyword>
<dbReference type="EMBL" id="BAABLN010000022">
    <property type="protein sequence ID" value="GAA4698779.1"/>
    <property type="molecule type" value="Genomic_DNA"/>
</dbReference>
<evidence type="ECO:0000313" key="4">
    <source>
        <dbReference type="EMBL" id="GAA4698779.1"/>
    </source>
</evidence>
<name>A0ABP8X0X5_9MICC</name>
<proteinExistence type="predicted"/>
<sequence>MNPQLGIMTWGDIAPDPLTGQLPSPSGRLTHVLELARTAESVGLDIVGVGEGHGAHRVNQDPFLLLSALSRVTERIRLSAAASVLTTADPVRIAEQLSLLSLLSNGRVDLVAGRGALPQDQDLFAVPSHLREEIFEERLDQLLDVLRPGPSDLLGDFRDHARDVELPATGRDPRDLVWAASSGSPRSVLRAAGHGLGVMLNVMEGEWRNLLPYVKAYREALRGFGDRTSARVGLAVPALVIPDDAAADPWRAAVELAHPYFSAGTRTYGAASPEDPTWTLDEFAAQCAPTGSLVVGGVSEVVEKLAVLRHELGLERILLRVDINGLPHDTAIQTVRLLGEQVLPQLREQHMPGEDPPRLHG</sequence>
<accession>A0ABP8X0X5</accession>
<feature type="domain" description="Luciferase-like" evidence="3">
    <location>
        <begin position="6"/>
        <end position="315"/>
    </location>
</feature>
<dbReference type="PANTHER" id="PTHR30137:SF8">
    <property type="entry name" value="BLR5498 PROTEIN"/>
    <property type="match status" value="1"/>
</dbReference>
<gene>
    <name evidence="4" type="ORF">GCM10025781_16150</name>
</gene>
<dbReference type="Proteomes" id="UP001501446">
    <property type="component" value="Unassembled WGS sequence"/>
</dbReference>
<comment type="caution">
    <text evidence="4">The sequence shown here is derived from an EMBL/GenBank/DDBJ whole genome shotgun (WGS) entry which is preliminary data.</text>
</comment>
<dbReference type="PANTHER" id="PTHR30137">
    <property type="entry name" value="LUCIFERASE-LIKE MONOOXYGENASE"/>
    <property type="match status" value="1"/>
</dbReference>
<dbReference type="SUPFAM" id="SSF51679">
    <property type="entry name" value="Bacterial luciferase-like"/>
    <property type="match status" value="1"/>
</dbReference>
<dbReference type="InterPro" id="IPR011251">
    <property type="entry name" value="Luciferase-like_dom"/>
</dbReference>
<reference evidence="5" key="1">
    <citation type="journal article" date="2019" name="Int. J. Syst. Evol. Microbiol.">
        <title>The Global Catalogue of Microorganisms (GCM) 10K type strain sequencing project: providing services to taxonomists for standard genome sequencing and annotation.</title>
        <authorList>
            <consortium name="The Broad Institute Genomics Platform"/>
            <consortium name="The Broad Institute Genome Sequencing Center for Infectious Disease"/>
            <person name="Wu L."/>
            <person name="Ma J."/>
        </authorList>
    </citation>
    <scope>NUCLEOTIDE SEQUENCE [LARGE SCALE GENOMIC DNA]</scope>
    <source>
        <strain evidence="5">JCM 18958</strain>
    </source>
</reference>
<protein>
    <submittedName>
        <fullName evidence="4">LLM class flavin-dependent oxidoreductase</fullName>
    </submittedName>
</protein>
<keyword evidence="1" id="KW-0560">Oxidoreductase</keyword>
<evidence type="ECO:0000313" key="5">
    <source>
        <dbReference type="Proteomes" id="UP001501446"/>
    </source>
</evidence>
<dbReference type="InterPro" id="IPR050766">
    <property type="entry name" value="Bact_Lucif_Oxidored"/>
</dbReference>
<evidence type="ECO:0000259" key="3">
    <source>
        <dbReference type="Pfam" id="PF00296"/>
    </source>
</evidence>
<evidence type="ECO:0000256" key="2">
    <source>
        <dbReference type="ARBA" id="ARBA00023033"/>
    </source>
</evidence>
<dbReference type="InterPro" id="IPR036661">
    <property type="entry name" value="Luciferase-like_sf"/>
</dbReference>
<dbReference type="RefSeq" id="WP_345311142.1">
    <property type="nucleotide sequence ID" value="NZ_BAABLN010000022.1"/>
</dbReference>
<dbReference type="Gene3D" id="3.20.20.30">
    <property type="entry name" value="Luciferase-like domain"/>
    <property type="match status" value="1"/>
</dbReference>
<keyword evidence="5" id="KW-1185">Reference proteome</keyword>
<organism evidence="4 5">
    <name type="scientific">Kocuria gwangalliensis</name>
    <dbReference type="NCBI Taxonomy" id="501592"/>
    <lineage>
        <taxon>Bacteria</taxon>
        <taxon>Bacillati</taxon>
        <taxon>Actinomycetota</taxon>
        <taxon>Actinomycetes</taxon>
        <taxon>Micrococcales</taxon>
        <taxon>Micrococcaceae</taxon>
        <taxon>Kocuria</taxon>
    </lineage>
</organism>